<name>A0ABW9DZW4_9BURK</name>
<evidence type="ECO:0000256" key="12">
    <source>
        <dbReference type="ARBA" id="ARBA00031393"/>
    </source>
</evidence>
<evidence type="ECO:0000256" key="1">
    <source>
        <dbReference type="ARBA" id="ARBA00001823"/>
    </source>
</evidence>
<evidence type="ECO:0000256" key="11">
    <source>
        <dbReference type="ARBA" id="ARBA00029724"/>
    </source>
</evidence>
<evidence type="ECO:0000256" key="3">
    <source>
        <dbReference type="ARBA" id="ARBA00004806"/>
    </source>
</evidence>
<evidence type="ECO:0000256" key="4">
    <source>
        <dbReference type="ARBA" id="ARBA00007008"/>
    </source>
</evidence>
<keyword evidence="7 14" id="KW-0808">Transferase</keyword>
<dbReference type="InterPro" id="IPR002891">
    <property type="entry name" value="APS"/>
</dbReference>
<keyword evidence="18" id="KW-1185">Reference proteome</keyword>
<feature type="binding site" evidence="14">
    <location>
        <begin position="37"/>
        <end position="44"/>
    </location>
    <ligand>
        <name>ATP</name>
        <dbReference type="ChEBI" id="CHEBI:30616"/>
    </ligand>
</feature>
<evidence type="ECO:0000256" key="2">
    <source>
        <dbReference type="ARBA" id="ARBA00002632"/>
    </source>
</evidence>
<evidence type="ECO:0000256" key="5">
    <source>
        <dbReference type="ARBA" id="ARBA00012121"/>
    </source>
</evidence>
<evidence type="ECO:0000256" key="9">
    <source>
        <dbReference type="ARBA" id="ARBA00022777"/>
    </source>
</evidence>
<dbReference type="InterPro" id="IPR059117">
    <property type="entry name" value="APS_kinase_dom"/>
</dbReference>
<organism evidence="17 18">
    <name type="scientific">Paraburkholderia metrosideri</name>
    <dbReference type="NCBI Taxonomy" id="580937"/>
    <lineage>
        <taxon>Bacteria</taxon>
        <taxon>Pseudomonadati</taxon>
        <taxon>Pseudomonadota</taxon>
        <taxon>Betaproteobacteria</taxon>
        <taxon>Burkholderiales</taxon>
        <taxon>Burkholderiaceae</taxon>
        <taxon>Paraburkholderia</taxon>
    </lineage>
</organism>
<evidence type="ECO:0000313" key="18">
    <source>
        <dbReference type="Proteomes" id="UP001629432"/>
    </source>
</evidence>
<keyword evidence="9 14" id="KW-0418">Kinase</keyword>
<dbReference type="HAMAP" id="MF_00065">
    <property type="entry name" value="Adenylyl_sulf_kinase"/>
    <property type="match status" value="1"/>
</dbReference>
<reference evidence="17 18" key="1">
    <citation type="journal article" date="2024" name="Chem. Sci.">
        <title>Discovery of megapolipeptins by genome mining of a Burkholderiales bacteria collection.</title>
        <authorList>
            <person name="Paulo B.S."/>
            <person name="Recchia M.J.J."/>
            <person name="Lee S."/>
            <person name="Fergusson C.H."/>
            <person name="Romanowski S.B."/>
            <person name="Hernandez A."/>
            <person name="Krull N."/>
            <person name="Liu D.Y."/>
            <person name="Cavanagh H."/>
            <person name="Bos A."/>
            <person name="Gray C.A."/>
            <person name="Murphy B.T."/>
            <person name="Linington R.G."/>
            <person name="Eustaquio A.S."/>
        </authorList>
    </citation>
    <scope>NUCLEOTIDE SEQUENCE [LARGE SCALE GENOMIC DNA]</scope>
    <source>
        <strain evidence="17 18">RL17-338-BIC-A</strain>
    </source>
</reference>
<keyword evidence="10 14" id="KW-0067">ATP-binding</keyword>
<comment type="caution">
    <text evidence="17">The sequence shown here is derived from an EMBL/GenBank/DDBJ whole genome shotgun (WGS) entry which is preliminary data.</text>
</comment>
<evidence type="ECO:0000256" key="7">
    <source>
        <dbReference type="ARBA" id="ARBA00022679"/>
    </source>
</evidence>
<dbReference type="Pfam" id="PF01583">
    <property type="entry name" value="APS_kinase"/>
    <property type="match status" value="1"/>
</dbReference>
<dbReference type="InterPro" id="IPR027417">
    <property type="entry name" value="P-loop_NTPase"/>
</dbReference>
<evidence type="ECO:0000256" key="13">
    <source>
        <dbReference type="ARBA" id="ARBA00031464"/>
    </source>
</evidence>
<accession>A0ABW9DZW4</accession>
<gene>
    <name evidence="14 17" type="primary">cysC</name>
    <name evidence="17" type="ORF">PQQ63_27050</name>
</gene>
<evidence type="ECO:0000259" key="16">
    <source>
        <dbReference type="Pfam" id="PF01583"/>
    </source>
</evidence>
<comment type="catalytic activity">
    <reaction evidence="1 14 15">
        <text>adenosine 5'-phosphosulfate + ATP = 3'-phosphoadenylyl sulfate + ADP + H(+)</text>
        <dbReference type="Rhea" id="RHEA:24152"/>
        <dbReference type="ChEBI" id="CHEBI:15378"/>
        <dbReference type="ChEBI" id="CHEBI:30616"/>
        <dbReference type="ChEBI" id="CHEBI:58243"/>
        <dbReference type="ChEBI" id="CHEBI:58339"/>
        <dbReference type="ChEBI" id="CHEBI:456216"/>
        <dbReference type="EC" id="2.7.1.25"/>
    </reaction>
</comment>
<feature type="active site" description="Phosphoserine intermediate" evidence="14">
    <location>
        <position position="111"/>
    </location>
</feature>
<evidence type="ECO:0000256" key="6">
    <source>
        <dbReference type="ARBA" id="ARBA00018163"/>
    </source>
</evidence>
<comment type="function">
    <text evidence="2 14 15">Catalyzes the synthesis of activated sulfate.</text>
</comment>
<comment type="pathway">
    <text evidence="3 14 15">Sulfur metabolism; hydrogen sulfide biosynthesis; sulfite from sulfate: step 2/3.</text>
</comment>
<evidence type="ECO:0000313" key="17">
    <source>
        <dbReference type="EMBL" id="MFM0640361.1"/>
    </source>
</evidence>
<feature type="domain" description="APS kinase" evidence="16">
    <location>
        <begin position="30"/>
        <end position="179"/>
    </location>
</feature>
<dbReference type="NCBIfam" id="TIGR00455">
    <property type="entry name" value="apsK"/>
    <property type="match status" value="1"/>
</dbReference>
<dbReference type="SUPFAM" id="SSF52540">
    <property type="entry name" value="P-loop containing nucleoside triphosphate hydrolases"/>
    <property type="match status" value="1"/>
</dbReference>
<protein>
    <recommendedName>
        <fullName evidence="6 14">Adenylyl-sulfate kinase</fullName>
        <ecNumber evidence="5 14">2.7.1.25</ecNumber>
    </recommendedName>
    <alternativeName>
        <fullName evidence="12 14">APS kinase</fullName>
    </alternativeName>
    <alternativeName>
        <fullName evidence="13 14">ATP adenosine-5'-phosphosulfate 3'-phosphotransferase</fullName>
    </alternativeName>
    <alternativeName>
        <fullName evidence="11 14">Adenosine-5'-phosphosulfate kinase</fullName>
    </alternativeName>
</protein>
<evidence type="ECO:0000256" key="10">
    <source>
        <dbReference type="ARBA" id="ARBA00022840"/>
    </source>
</evidence>
<proteinExistence type="inferred from homology"/>
<evidence type="ECO:0000256" key="8">
    <source>
        <dbReference type="ARBA" id="ARBA00022741"/>
    </source>
</evidence>
<comment type="similarity">
    <text evidence="4 14 15">Belongs to the APS kinase family.</text>
</comment>
<keyword evidence="8 14" id="KW-0547">Nucleotide-binding</keyword>
<dbReference type="NCBIfam" id="NF003013">
    <property type="entry name" value="PRK03846.1"/>
    <property type="match status" value="1"/>
</dbReference>
<dbReference type="PANTHER" id="PTHR11055">
    <property type="entry name" value="BIFUNCTIONAL 3'-PHOSPHOADENOSINE 5'-PHOSPHOSULFATE SYNTHASE"/>
    <property type="match status" value="1"/>
</dbReference>
<dbReference type="Proteomes" id="UP001629432">
    <property type="component" value="Unassembled WGS sequence"/>
</dbReference>
<dbReference type="Gene3D" id="3.40.50.300">
    <property type="entry name" value="P-loop containing nucleotide triphosphate hydrolases"/>
    <property type="match status" value="1"/>
</dbReference>
<dbReference type="EMBL" id="JAQQCF010000027">
    <property type="protein sequence ID" value="MFM0640361.1"/>
    <property type="molecule type" value="Genomic_DNA"/>
</dbReference>
<dbReference type="GO" id="GO:0004020">
    <property type="term" value="F:adenylylsulfate kinase activity"/>
    <property type="evidence" value="ECO:0007669"/>
    <property type="project" value="UniProtKB-EC"/>
</dbReference>
<evidence type="ECO:0000256" key="14">
    <source>
        <dbReference type="HAMAP-Rule" id="MF_00065"/>
    </source>
</evidence>
<dbReference type="EC" id="2.7.1.25" evidence="5 14"/>
<evidence type="ECO:0000256" key="15">
    <source>
        <dbReference type="RuleBase" id="RU004347"/>
    </source>
</evidence>
<dbReference type="CDD" id="cd02027">
    <property type="entry name" value="APSK"/>
    <property type="match status" value="1"/>
</dbReference>
<keyword evidence="14" id="KW-0597">Phosphoprotein</keyword>
<sequence length="217" mass="23598">MMETSYTDPMVSPAAQITGSSCASIKQQRPLVVWFTGMSGAGKSTLAGVLDKELQARGLRTYILDGDNLRLGLNNDLDFSDASRHESIRRAAEVARLMVDAGIIVIASFISPFRADRDAARALFGAGQFFEVHVDAPLEVVEARDTKGLYRKARQGELLKFTGIDSPYEAPTNPELRINTADVTPKEALQQIFGALEELLGRRALLDQLPNISAGFG</sequence>
<dbReference type="PANTHER" id="PTHR11055:SF63">
    <property type="entry name" value="ADENYLYL-SULFATE KINASE 1, CHLOROPLASTIC"/>
    <property type="match status" value="1"/>
</dbReference>